<gene>
    <name evidence="2" type="ORF">HG535_0E01410</name>
</gene>
<dbReference type="SUPFAM" id="SSF48371">
    <property type="entry name" value="ARM repeat"/>
    <property type="match status" value="1"/>
</dbReference>
<sequence length="407" mass="46331">MEKLLKFNASSCRDEPIAQDELMEVCYQIKNIDTEAAPREVIIETVQNLSYKSLNDNGVGELVIRTLKTLLSNSQVNICEDLISRLVPMLPRIKVKDDAGTSTSLNPQLGMSLGDDEARRTWRMNGGLKSIPFMYAVLFNLKHSQVSSNLWWITPGILNILDDTTDLLNIRLKGVLLVRTFLEECFDDEKHWISFHDTGLYALYEPILFNMCYSLPPGYSSQDSLAIWKVVFPSLNVLYRLQFKHNDTAYRHHLGKLLSQLLLQNVIPRINLTDENLTLFALQAIVVIIKCLDTAIVSHFQRIVYTLGEYLIRNAFFTAFSTLMNGTLDVISALIDVCPSERLLAHKYDILAMILITFEKCQTEGKLTDDLVTRLKDMVQLLESKGCDLAADKHEILKTKDMHDILI</sequence>
<evidence type="ECO:0000313" key="2">
    <source>
        <dbReference type="EMBL" id="QLG73057.1"/>
    </source>
</evidence>
<proteinExistence type="inferred from homology"/>
<accession>A0A7H9B3J4</accession>
<evidence type="ECO:0000256" key="1">
    <source>
        <dbReference type="ARBA" id="ARBA00034736"/>
    </source>
</evidence>
<organism evidence="2 3">
    <name type="scientific">Zygotorulaspora mrakii</name>
    <name type="common">Zygosaccharomyces mrakii</name>
    <dbReference type="NCBI Taxonomy" id="42260"/>
    <lineage>
        <taxon>Eukaryota</taxon>
        <taxon>Fungi</taxon>
        <taxon>Dikarya</taxon>
        <taxon>Ascomycota</taxon>
        <taxon>Saccharomycotina</taxon>
        <taxon>Saccharomycetes</taxon>
        <taxon>Saccharomycetales</taxon>
        <taxon>Saccharomycetaceae</taxon>
        <taxon>Zygotorulaspora</taxon>
    </lineage>
</organism>
<keyword evidence="3" id="KW-1185">Reference proteome</keyword>
<evidence type="ECO:0008006" key="4">
    <source>
        <dbReference type="Google" id="ProtNLM"/>
    </source>
</evidence>
<dbReference type="EMBL" id="CP058608">
    <property type="protein sequence ID" value="QLG73057.1"/>
    <property type="molecule type" value="Genomic_DNA"/>
</dbReference>
<name>A0A7H9B3J4_ZYGMR</name>
<dbReference type="AlphaFoldDB" id="A0A7H9B3J4"/>
<comment type="similarity">
    <text evidence="1">Belongs to the TTI2 family.</text>
</comment>
<dbReference type="Pfam" id="PF10521">
    <property type="entry name" value="Tti2"/>
    <property type="match status" value="1"/>
</dbReference>
<dbReference type="InterPro" id="IPR018870">
    <property type="entry name" value="Tti2"/>
</dbReference>
<dbReference type="RefSeq" id="XP_037144784.1">
    <property type="nucleotide sequence ID" value="XM_037288889.1"/>
</dbReference>
<dbReference type="OrthoDB" id="6417021at2759"/>
<reference evidence="2 3" key="1">
    <citation type="submission" date="2020-07" db="EMBL/GenBank/DDBJ databases">
        <title>The yeast mating-type switching endonuclease HO is a domesticated member of an unorthodox homing genetic element family.</title>
        <authorList>
            <person name="Coughlan A.Y."/>
            <person name="Lombardi L."/>
            <person name="Braun-Galleani S."/>
            <person name="Martos A.R."/>
            <person name="Galeote V."/>
            <person name="Bigey F."/>
            <person name="Dequin S."/>
            <person name="Byrne K.P."/>
            <person name="Wolfe K.H."/>
        </authorList>
    </citation>
    <scope>NUCLEOTIDE SEQUENCE [LARGE SCALE GENOMIC DNA]</scope>
    <source>
        <strain evidence="2 3">NRRL Y-6702</strain>
    </source>
</reference>
<dbReference type="KEGG" id="zmk:HG535_0E01410"/>
<dbReference type="InterPro" id="IPR016024">
    <property type="entry name" value="ARM-type_fold"/>
</dbReference>
<dbReference type="Proteomes" id="UP000509704">
    <property type="component" value="Chromosome 5"/>
</dbReference>
<dbReference type="GO" id="GO:0110078">
    <property type="term" value="C:TTT Hsp90 cochaperone complex"/>
    <property type="evidence" value="ECO:0007669"/>
    <property type="project" value="InterPro"/>
</dbReference>
<dbReference type="GeneID" id="59236799"/>
<evidence type="ECO:0000313" key="3">
    <source>
        <dbReference type="Proteomes" id="UP000509704"/>
    </source>
</evidence>
<protein>
    <recommendedName>
        <fullName evidence="4">TEL2-interacting protein 2</fullName>
    </recommendedName>
</protein>